<dbReference type="FunFam" id="2.120.10.30:FF:000241">
    <property type="entry name" value="Low-density lipoprotein receptor-related protein 6"/>
    <property type="match status" value="1"/>
</dbReference>
<dbReference type="SUPFAM" id="SSF57196">
    <property type="entry name" value="EGF/Laminin"/>
    <property type="match status" value="2"/>
</dbReference>
<dbReference type="Proteomes" id="UP000595437">
    <property type="component" value="Chromosome 12"/>
</dbReference>
<keyword evidence="3" id="KW-0254">Endocytosis</keyword>
<evidence type="ECO:0000256" key="10">
    <source>
        <dbReference type="ARBA" id="ARBA00023170"/>
    </source>
</evidence>
<dbReference type="InterPro" id="IPR026823">
    <property type="entry name" value="cEGF"/>
</dbReference>
<name>A0A7T8JX56_CALRO</name>
<dbReference type="PROSITE" id="PS01209">
    <property type="entry name" value="LDLRA_1"/>
    <property type="match status" value="4"/>
</dbReference>
<evidence type="ECO:0000256" key="1">
    <source>
        <dbReference type="ARBA" id="ARBA00004167"/>
    </source>
</evidence>
<dbReference type="PANTHER" id="PTHR22722">
    <property type="entry name" value="LOW-DENSITY LIPOPROTEIN RECEPTOR-RELATED PROTEIN 2-RELATED"/>
    <property type="match status" value="1"/>
</dbReference>
<evidence type="ECO:0000256" key="9">
    <source>
        <dbReference type="ARBA" id="ARBA00023157"/>
    </source>
</evidence>
<dbReference type="AlphaFoldDB" id="A0A7T8JX56"/>
<keyword evidence="4" id="KW-0812">Transmembrane</keyword>
<dbReference type="InterPro" id="IPR018097">
    <property type="entry name" value="EGF_Ca-bd_CS"/>
</dbReference>
<feature type="disulfide bond" evidence="12">
    <location>
        <begin position="114"/>
        <end position="132"/>
    </location>
</feature>
<organism evidence="16 17">
    <name type="scientific">Caligus rogercresseyi</name>
    <name type="common">Sea louse</name>
    <dbReference type="NCBI Taxonomy" id="217165"/>
    <lineage>
        <taxon>Eukaryota</taxon>
        <taxon>Metazoa</taxon>
        <taxon>Ecdysozoa</taxon>
        <taxon>Arthropoda</taxon>
        <taxon>Crustacea</taxon>
        <taxon>Multicrustacea</taxon>
        <taxon>Hexanauplia</taxon>
        <taxon>Copepoda</taxon>
        <taxon>Siphonostomatoida</taxon>
        <taxon>Caligidae</taxon>
        <taxon>Caligus</taxon>
    </lineage>
</organism>
<dbReference type="FunFam" id="4.10.400.10:FF:000005">
    <property type="entry name" value="low-density lipoprotein receptor-related protein 1B"/>
    <property type="match status" value="1"/>
</dbReference>
<evidence type="ECO:0000259" key="14">
    <source>
        <dbReference type="SMART" id="SM00179"/>
    </source>
</evidence>
<comment type="subcellular location">
    <subcellularLocation>
        <location evidence="1">Membrane</location>
        <topology evidence="1">Single-pass membrane protein</topology>
    </subcellularLocation>
</comment>
<reference evidence="17" key="1">
    <citation type="submission" date="2021-01" db="EMBL/GenBank/DDBJ databases">
        <title>Caligus Genome Assembly.</title>
        <authorList>
            <person name="Gallardo-Escarate C."/>
        </authorList>
    </citation>
    <scope>NUCLEOTIDE SEQUENCE [LARGE SCALE GENOMIC DNA]</scope>
</reference>
<dbReference type="EMBL" id="CP045901">
    <property type="protein sequence ID" value="QQP37704.1"/>
    <property type="molecule type" value="Genomic_DNA"/>
</dbReference>
<feature type="disulfide bond" evidence="12">
    <location>
        <begin position="189"/>
        <end position="201"/>
    </location>
</feature>
<dbReference type="GO" id="GO:0005509">
    <property type="term" value="F:calcium ion binding"/>
    <property type="evidence" value="ECO:0007669"/>
    <property type="project" value="InterPro"/>
</dbReference>
<dbReference type="InterPro" id="IPR023415">
    <property type="entry name" value="LDLR_class-A_CS"/>
</dbReference>
<feature type="disulfide bond" evidence="12">
    <location>
        <begin position="126"/>
        <end position="141"/>
    </location>
</feature>
<feature type="non-terminal residue" evidence="16">
    <location>
        <position position="687"/>
    </location>
</feature>
<evidence type="ECO:0000256" key="12">
    <source>
        <dbReference type="PROSITE-ProRule" id="PRU00124"/>
    </source>
</evidence>
<dbReference type="PROSITE" id="PS01187">
    <property type="entry name" value="EGF_CA"/>
    <property type="match status" value="1"/>
</dbReference>
<evidence type="ECO:0000256" key="8">
    <source>
        <dbReference type="ARBA" id="ARBA00023136"/>
    </source>
</evidence>
<feature type="disulfide bond" evidence="12">
    <location>
        <begin position="107"/>
        <end position="119"/>
    </location>
</feature>
<sequence>MDDDCGDDSDEVAFLCRNRNCTAGWKKCPSHGNYRCIPEFLYCDGKDDCRDGSDEKDENCMPCDEKTHFKCRNRRCIPRTWLCDFENDCGDSSDEKQELCVGKYRDCSESEFKCGNGKCIQSRWKCDNENDCGDNSDEADCGNWECSADKFQCNSGHCIKKTDQCNGEKDCLDLSDELNCQPRFDDKYCPEEKFECNNHLCVNQNDRCDGKDDCGDGSDEDPEQCETFVCDEEHRFKCDNNKCIPRYNVCDGVDQCGDGSDENNITRCESTLRFCPFMFSCSNGRCISRNKLCNLKDDCGDLSDEKGCHETGKCQDHEDSKGGCHHDCQNLPGGGYICVCQKGFALDPNNPKKCLDINECSLATMNNCSQKCTNESPGFYCSCSDGYELVSRKSGECRAKEGNSVLFFGTGQEIRAQVMRGHERVYPAVKNETQIVGMDYDPEDMIIYWIDSKEHVIKRSFIPMEEENSNNLQTQKAKIGHAQLVHRFHDAKPSSIAFDWVTSTLYWTEIDAYGNYKGYISISKKDGRYKKRIVSSNLAEPSAIVLDPERGRMYWADAGNKPKIETAWMDGSHRQTIVDTRIVRPVAIAIDYTMQHSIYWADQKRGTIELMDHDGKNRQIVVSGMKIPIALDVFENYLYWVDGYDVIRQDKFGRGVPVAIAKKLDAPKALKVYHKYRYNSSLQNPCD</sequence>
<feature type="domain" description="EGF-like calcium-binding" evidence="14">
    <location>
        <begin position="316"/>
        <end position="355"/>
    </location>
</feature>
<evidence type="ECO:0000256" key="2">
    <source>
        <dbReference type="ARBA" id="ARBA00022536"/>
    </source>
</evidence>
<keyword evidence="10" id="KW-0675">Receptor</keyword>
<evidence type="ECO:0000256" key="6">
    <source>
        <dbReference type="ARBA" id="ARBA00022737"/>
    </source>
</evidence>
<dbReference type="PROSITE" id="PS51120">
    <property type="entry name" value="LDLRB"/>
    <property type="match status" value="2"/>
</dbReference>
<dbReference type="InterPro" id="IPR002172">
    <property type="entry name" value="LDrepeatLR_classA_rpt"/>
</dbReference>
<accession>A0A7T8JX56</accession>
<feature type="disulfide bond" evidence="12">
    <location>
        <begin position="281"/>
        <end position="299"/>
    </location>
</feature>
<comment type="caution">
    <text evidence="12">Lacks conserved residue(s) required for the propagation of feature annotation.</text>
</comment>
<dbReference type="CDD" id="cd00112">
    <property type="entry name" value="LDLa"/>
    <property type="match status" value="7"/>
</dbReference>
<dbReference type="SUPFAM" id="SSF63825">
    <property type="entry name" value="YWTD domain"/>
    <property type="match status" value="1"/>
</dbReference>
<dbReference type="PANTHER" id="PTHR22722:SF14">
    <property type="entry name" value="MEGALIN, ISOFORM A"/>
    <property type="match status" value="1"/>
</dbReference>
<dbReference type="SUPFAM" id="SSF57424">
    <property type="entry name" value="LDL receptor-like module"/>
    <property type="match status" value="7"/>
</dbReference>
<dbReference type="InterPro" id="IPR000033">
    <property type="entry name" value="LDLR_classB_rpt"/>
</dbReference>
<keyword evidence="11" id="KW-0325">Glycoprotein</keyword>
<keyword evidence="6" id="KW-0677">Repeat</keyword>
<dbReference type="InterPro" id="IPR051221">
    <property type="entry name" value="LDLR-related"/>
</dbReference>
<dbReference type="InterPro" id="IPR001881">
    <property type="entry name" value="EGF-like_Ca-bd_dom"/>
</dbReference>
<keyword evidence="7" id="KW-1133">Transmembrane helix</keyword>
<dbReference type="FunFam" id="4.10.400.10:FF:000034">
    <property type="entry name" value="Low-density lipoprotein receptor-related protein 2"/>
    <property type="match status" value="1"/>
</dbReference>
<feature type="disulfide bond" evidence="12">
    <location>
        <begin position="165"/>
        <end position="180"/>
    </location>
</feature>
<evidence type="ECO:0000313" key="16">
    <source>
        <dbReference type="EMBL" id="QQP37704.1"/>
    </source>
</evidence>
<proteinExistence type="predicted"/>
<dbReference type="Gene3D" id="4.10.400.10">
    <property type="entry name" value="Low-density Lipoprotein Receptor"/>
    <property type="match status" value="7"/>
</dbReference>
<feature type="disulfide bond" evidence="12">
    <location>
        <begin position="238"/>
        <end position="256"/>
    </location>
</feature>
<keyword evidence="2" id="KW-0245">EGF-like domain</keyword>
<dbReference type="Pfam" id="PF00057">
    <property type="entry name" value="Ldl_recept_a"/>
    <property type="match status" value="7"/>
</dbReference>
<dbReference type="Pfam" id="PF00058">
    <property type="entry name" value="Ldl_recept_b"/>
    <property type="match status" value="1"/>
</dbReference>
<dbReference type="SMART" id="SM00192">
    <property type="entry name" value="LDLa"/>
    <property type="match status" value="7"/>
</dbReference>
<feature type="repeat" description="LDL-receptor class B" evidence="13">
    <location>
        <begin position="551"/>
        <end position="594"/>
    </location>
</feature>
<evidence type="ECO:0000313" key="17">
    <source>
        <dbReference type="Proteomes" id="UP000595437"/>
    </source>
</evidence>
<keyword evidence="8" id="KW-0472">Membrane</keyword>
<dbReference type="SMART" id="SM00135">
    <property type="entry name" value="LY"/>
    <property type="match status" value="5"/>
</dbReference>
<dbReference type="PRINTS" id="PR00261">
    <property type="entry name" value="LDLRECEPTOR"/>
</dbReference>
<feature type="disulfide bond" evidence="12">
    <location>
        <begin position="293"/>
        <end position="308"/>
    </location>
</feature>
<dbReference type="FunFam" id="4.10.400.10:FF:000065">
    <property type="entry name" value="Transmembrane protease serine 7"/>
    <property type="match status" value="1"/>
</dbReference>
<keyword evidence="17" id="KW-1185">Reference proteome</keyword>
<feature type="disulfide bond" evidence="12">
    <location>
        <begin position="196"/>
        <end position="214"/>
    </location>
</feature>
<dbReference type="PROSITE" id="PS50068">
    <property type="entry name" value="LDLRA_2"/>
    <property type="match status" value="7"/>
</dbReference>
<evidence type="ECO:0008006" key="18">
    <source>
        <dbReference type="Google" id="ProtNLM"/>
    </source>
</evidence>
<dbReference type="InterPro" id="IPR000742">
    <property type="entry name" value="EGF"/>
</dbReference>
<feature type="repeat" description="LDL-receptor class B" evidence="13">
    <location>
        <begin position="596"/>
        <end position="637"/>
    </location>
</feature>
<feature type="disulfide bond" evidence="12">
    <location>
        <begin position="71"/>
        <end position="89"/>
    </location>
</feature>
<feature type="disulfide bond" evidence="12">
    <location>
        <begin position="153"/>
        <end position="171"/>
    </location>
</feature>
<dbReference type="SMART" id="SM00179">
    <property type="entry name" value="EGF_CA"/>
    <property type="match status" value="2"/>
</dbReference>
<dbReference type="OrthoDB" id="664115at2759"/>
<dbReference type="GO" id="GO:0006898">
    <property type="term" value="P:receptor-mediated endocytosis"/>
    <property type="evidence" value="ECO:0007669"/>
    <property type="project" value="TreeGrafter"/>
</dbReference>
<dbReference type="GO" id="GO:0042562">
    <property type="term" value="F:hormone binding"/>
    <property type="evidence" value="ECO:0007669"/>
    <property type="project" value="TreeGrafter"/>
</dbReference>
<gene>
    <name evidence="16" type="ORF">FKW44_018080</name>
</gene>
<evidence type="ECO:0000256" key="7">
    <source>
        <dbReference type="ARBA" id="ARBA00022989"/>
    </source>
</evidence>
<evidence type="ECO:0000256" key="4">
    <source>
        <dbReference type="ARBA" id="ARBA00022692"/>
    </source>
</evidence>
<evidence type="ECO:0000256" key="3">
    <source>
        <dbReference type="ARBA" id="ARBA00022583"/>
    </source>
</evidence>
<evidence type="ECO:0000259" key="15">
    <source>
        <dbReference type="SMART" id="SM00181"/>
    </source>
</evidence>
<keyword evidence="9 12" id="KW-1015">Disulfide bond</keyword>
<dbReference type="Gene3D" id="2.120.10.30">
    <property type="entry name" value="TolB, C-terminal domain"/>
    <property type="match status" value="1"/>
</dbReference>
<dbReference type="SMART" id="SM00181">
    <property type="entry name" value="EGF"/>
    <property type="match status" value="2"/>
</dbReference>
<dbReference type="InterPro" id="IPR011042">
    <property type="entry name" value="6-blade_b-propeller_TolB-like"/>
</dbReference>
<feature type="domain" description="EGF-like" evidence="15">
    <location>
        <begin position="359"/>
        <end position="398"/>
    </location>
</feature>
<dbReference type="Gene3D" id="2.10.25.10">
    <property type="entry name" value="Laminin"/>
    <property type="match status" value="2"/>
</dbReference>
<dbReference type="GO" id="GO:0016324">
    <property type="term" value="C:apical plasma membrane"/>
    <property type="evidence" value="ECO:0007669"/>
    <property type="project" value="TreeGrafter"/>
</dbReference>
<evidence type="ECO:0000256" key="13">
    <source>
        <dbReference type="PROSITE-ProRule" id="PRU00461"/>
    </source>
</evidence>
<dbReference type="Pfam" id="PF12662">
    <property type="entry name" value="cEGF"/>
    <property type="match status" value="1"/>
</dbReference>
<feature type="domain" description="EGF-like calcium-binding" evidence="14">
    <location>
        <begin position="356"/>
        <end position="398"/>
    </location>
</feature>
<feature type="domain" description="EGF-like" evidence="15">
    <location>
        <begin position="313"/>
        <end position="355"/>
    </location>
</feature>
<protein>
    <recommendedName>
        <fullName evidence="18">Low-density lipoprotein receptor-related protein 2</fullName>
    </recommendedName>
</protein>
<evidence type="ECO:0000256" key="5">
    <source>
        <dbReference type="ARBA" id="ARBA00022729"/>
    </source>
</evidence>
<evidence type="ECO:0000256" key="11">
    <source>
        <dbReference type="ARBA" id="ARBA00023180"/>
    </source>
</evidence>
<dbReference type="GO" id="GO:0043235">
    <property type="term" value="C:receptor complex"/>
    <property type="evidence" value="ECO:0007669"/>
    <property type="project" value="TreeGrafter"/>
</dbReference>
<feature type="disulfide bond" evidence="12">
    <location>
        <begin position="146"/>
        <end position="158"/>
    </location>
</feature>
<dbReference type="InterPro" id="IPR036055">
    <property type="entry name" value="LDL_receptor-like_sf"/>
</dbReference>
<keyword evidence="5" id="KW-0732">Signal</keyword>